<reference evidence="1 2" key="1">
    <citation type="journal article" date="2018" name="Mol. Genet. Genomics">
        <title>The red deer Cervus elaphus genome CerEla1.0: sequencing, annotating, genes, and chromosomes.</title>
        <authorList>
            <person name="Bana N.A."/>
            <person name="Nyiri A."/>
            <person name="Nagy J."/>
            <person name="Frank K."/>
            <person name="Nagy T."/>
            <person name="Steger V."/>
            <person name="Schiller M."/>
            <person name="Lakatos P."/>
            <person name="Sugar L."/>
            <person name="Horn P."/>
            <person name="Barta E."/>
            <person name="Orosz L."/>
        </authorList>
    </citation>
    <scope>NUCLEOTIDE SEQUENCE [LARGE SCALE GENOMIC DNA]</scope>
    <source>
        <strain evidence="1">Hungarian</strain>
    </source>
</reference>
<comment type="caution">
    <text evidence="1">The sequence shown here is derived from an EMBL/GenBank/DDBJ whole genome shotgun (WGS) entry which is preliminary data.</text>
</comment>
<dbReference type="OrthoDB" id="9943706at2759"/>
<sequence>MASTELDFTVTVPVNIKATSAWRASLFSNKLPRNKPIPFQENQPSGTQLSILSCKLHHFPWKLSHLVTLPSSSISFTINTFHSLGHPDFQWHSNSLRIGLSTPPSSA</sequence>
<dbReference type="Proteomes" id="UP000242450">
    <property type="component" value="Chromosome 20"/>
</dbReference>
<evidence type="ECO:0000313" key="2">
    <source>
        <dbReference type="Proteomes" id="UP000242450"/>
    </source>
</evidence>
<dbReference type="EMBL" id="MKHE01000020">
    <property type="protein sequence ID" value="OWK04965.1"/>
    <property type="molecule type" value="Genomic_DNA"/>
</dbReference>
<proteinExistence type="predicted"/>
<gene>
    <name evidence="1" type="ORF">Celaphus_00001721</name>
</gene>
<name>A0A212CG70_CEREH</name>
<evidence type="ECO:0000313" key="1">
    <source>
        <dbReference type="EMBL" id="OWK04965.1"/>
    </source>
</evidence>
<dbReference type="AlphaFoldDB" id="A0A212CG70"/>
<accession>A0A212CG70</accession>
<keyword evidence="2" id="KW-1185">Reference proteome</keyword>
<protein>
    <submittedName>
        <fullName evidence="1">Uncharacterized protein</fullName>
    </submittedName>
</protein>
<organism evidence="1 2">
    <name type="scientific">Cervus elaphus hippelaphus</name>
    <name type="common">European red deer</name>
    <dbReference type="NCBI Taxonomy" id="46360"/>
    <lineage>
        <taxon>Eukaryota</taxon>
        <taxon>Metazoa</taxon>
        <taxon>Chordata</taxon>
        <taxon>Craniata</taxon>
        <taxon>Vertebrata</taxon>
        <taxon>Euteleostomi</taxon>
        <taxon>Mammalia</taxon>
        <taxon>Eutheria</taxon>
        <taxon>Laurasiatheria</taxon>
        <taxon>Artiodactyla</taxon>
        <taxon>Ruminantia</taxon>
        <taxon>Pecora</taxon>
        <taxon>Cervidae</taxon>
        <taxon>Cervinae</taxon>
        <taxon>Cervus</taxon>
    </lineage>
</organism>